<gene>
    <name evidence="1" type="ORF">FHX44_115011</name>
</gene>
<evidence type="ECO:0000313" key="2">
    <source>
        <dbReference type="Proteomes" id="UP000321261"/>
    </source>
</evidence>
<comment type="caution">
    <text evidence="1">The sequence shown here is derived from an EMBL/GenBank/DDBJ whole genome shotgun (WGS) entry which is preliminary data.</text>
</comment>
<keyword evidence="2" id="KW-1185">Reference proteome</keyword>
<protein>
    <submittedName>
        <fullName evidence="1">Uncharacterized protein</fullName>
    </submittedName>
</protein>
<dbReference type="AlphaFoldDB" id="A0A561SW48"/>
<reference evidence="1 2" key="1">
    <citation type="submission" date="2019-06" db="EMBL/GenBank/DDBJ databases">
        <title>Sequencing the genomes of 1000 actinobacteria strains.</title>
        <authorList>
            <person name="Klenk H.-P."/>
        </authorList>
    </citation>
    <scope>NUCLEOTIDE SEQUENCE [LARGE SCALE GENOMIC DNA]</scope>
    <source>
        <strain evidence="1 2">DSM 45671</strain>
    </source>
</reference>
<sequence>MANSRKNGDDVQRARLARLLSDPATYFADARRQAHEQAKRLLASRLGEHGEPSPGRP</sequence>
<evidence type="ECO:0000313" key="1">
    <source>
        <dbReference type="EMBL" id="TWF79085.1"/>
    </source>
</evidence>
<proteinExistence type="predicted"/>
<organism evidence="1 2">
    <name type="scientific">Pseudonocardia hierapolitana</name>
    <dbReference type="NCBI Taxonomy" id="1128676"/>
    <lineage>
        <taxon>Bacteria</taxon>
        <taxon>Bacillati</taxon>
        <taxon>Actinomycetota</taxon>
        <taxon>Actinomycetes</taxon>
        <taxon>Pseudonocardiales</taxon>
        <taxon>Pseudonocardiaceae</taxon>
        <taxon>Pseudonocardia</taxon>
    </lineage>
</organism>
<name>A0A561SW48_9PSEU</name>
<dbReference type="Proteomes" id="UP000321261">
    <property type="component" value="Unassembled WGS sequence"/>
</dbReference>
<accession>A0A561SW48</accession>
<dbReference type="RefSeq" id="WP_170309032.1">
    <property type="nucleotide sequence ID" value="NZ_VIWU01000001.1"/>
</dbReference>
<dbReference type="EMBL" id="VIWU01000001">
    <property type="protein sequence ID" value="TWF79085.1"/>
    <property type="molecule type" value="Genomic_DNA"/>
</dbReference>